<protein>
    <submittedName>
        <fullName evidence="1">Uncharacterized protein</fullName>
    </submittedName>
</protein>
<proteinExistence type="predicted"/>
<sequence>MIIPQKIAQGITTVDADEITEDDARRAGAASVAEALAALRGTPGQPVYRIGLEWIGEDPRIALSSAAYLAATPDDL</sequence>
<organism evidence="1 2">
    <name type="scientific">Rhodococcus jostii</name>
    <dbReference type="NCBI Taxonomy" id="132919"/>
    <lineage>
        <taxon>Bacteria</taxon>
        <taxon>Bacillati</taxon>
        <taxon>Actinomycetota</taxon>
        <taxon>Actinomycetes</taxon>
        <taxon>Mycobacteriales</taxon>
        <taxon>Nocardiaceae</taxon>
        <taxon>Rhodococcus</taxon>
    </lineage>
</organism>
<reference evidence="1 2" key="1">
    <citation type="submission" date="2023-10" db="EMBL/GenBank/DDBJ databases">
        <title>Development of a sustainable strategy for remediation of hydrocarbon-contaminated territories based on the waste exchange concept.</title>
        <authorList>
            <person name="Krivoruchko A."/>
        </authorList>
    </citation>
    <scope>NUCLEOTIDE SEQUENCE [LARGE SCALE GENOMIC DNA]</scope>
    <source>
        <strain evidence="1 2">IEGM 60</strain>
    </source>
</reference>
<accession>A0ABU4CBN0</accession>
<dbReference type="Proteomes" id="UP001185737">
    <property type="component" value="Unassembled WGS sequence"/>
</dbReference>
<name>A0ABU4CBN0_RHOJO</name>
<evidence type="ECO:0000313" key="1">
    <source>
        <dbReference type="EMBL" id="MDV6280947.1"/>
    </source>
</evidence>
<evidence type="ECO:0000313" key="2">
    <source>
        <dbReference type="Proteomes" id="UP001185737"/>
    </source>
</evidence>
<dbReference type="EMBL" id="JAWLKA010000005">
    <property type="protein sequence ID" value="MDV6280947.1"/>
    <property type="molecule type" value="Genomic_DNA"/>
</dbReference>
<dbReference type="RefSeq" id="WP_317568204.1">
    <property type="nucleotide sequence ID" value="NZ_JAWLKA010000005.1"/>
</dbReference>
<gene>
    <name evidence="1" type="ORF">R3Q59_10555</name>
</gene>
<keyword evidence="2" id="KW-1185">Reference proteome</keyword>
<comment type="caution">
    <text evidence="1">The sequence shown here is derived from an EMBL/GenBank/DDBJ whole genome shotgun (WGS) entry which is preliminary data.</text>
</comment>